<dbReference type="SUPFAM" id="SSF49367">
    <property type="entry name" value="Superoxide reductase-like"/>
    <property type="match status" value="1"/>
</dbReference>
<feature type="domain" description="Desulfoferrodoxin ferrous iron-binding" evidence="6">
    <location>
        <begin position="38"/>
        <end position="122"/>
    </location>
</feature>
<evidence type="ECO:0000256" key="1">
    <source>
        <dbReference type="ARBA" id="ARBA00005941"/>
    </source>
</evidence>
<comment type="caution">
    <text evidence="7">The sequence shown here is derived from an EMBL/GenBank/DDBJ whole genome shotgun (WGS) entry which is preliminary data.</text>
</comment>
<dbReference type="AlphaFoldDB" id="A0A6N7IWP4"/>
<proteinExistence type="inferred from homology"/>
<sequence length="124" mass="13445">MKFIKCEKCGKVAIIAKDSACDTMCCGQAMTVLKPNTTDAAVEKHVPVIEANGSKVTVKVGSVEHPMLAEHYIEWILIETSQGYQKKDLKPGDKPEAVFALAEGETLVAAYDYCSLHGLWSAKA</sequence>
<keyword evidence="3" id="KW-0479">Metal-binding</keyword>
<dbReference type="Pfam" id="PF01880">
    <property type="entry name" value="Desulfoferrodox"/>
    <property type="match status" value="1"/>
</dbReference>
<keyword evidence="8" id="KW-1185">Reference proteome</keyword>
<dbReference type="Proteomes" id="UP000460257">
    <property type="component" value="Unassembled WGS sequence"/>
</dbReference>
<dbReference type="InterPro" id="IPR036073">
    <property type="entry name" value="Desulfoferrodoxin_Fe-bd_dom_sf"/>
</dbReference>
<dbReference type="EMBL" id="VOGC01000002">
    <property type="protein sequence ID" value="MQN00724.1"/>
    <property type="molecule type" value="Genomic_DNA"/>
</dbReference>
<evidence type="ECO:0000256" key="2">
    <source>
        <dbReference type="ARBA" id="ARBA00022448"/>
    </source>
</evidence>
<dbReference type="InterPro" id="IPR002742">
    <property type="entry name" value="Desulfoferrodoxin_Fe-bd_dom"/>
</dbReference>
<comment type="similarity">
    <text evidence="1">Belongs to the desulfoferrodoxin family.</text>
</comment>
<organism evidence="7 8">
    <name type="scientific">Candidatus Weimeria bifida</name>
    <dbReference type="NCBI Taxonomy" id="2599074"/>
    <lineage>
        <taxon>Bacteria</taxon>
        <taxon>Bacillati</taxon>
        <taxon>Bacillota</taxon>
        <taxon>Clostridia</taxon>
        <taxon>Lachnospirales</taxon>
        <taxon>Lachnospiraceae</taxon>
        <taxon>Candidatus Weimeria</taxon>
    </lineage>
</organism>
<dbReference type="PANTHER" id="PTHR36541">
    <property type="entry name" value="SUPEROXIDE REDUCTASE-RELATED"/>
    <property type="match status" value="1"/>
</dbReference>
<protein>
    <submittedName>
        <fullName evidence="7">Desulfoferrodoxin</fullName>
    </submittedName>
</protein>
<evidence type="ECO:0000256" key="3">
    <source>
        <dbReference type="ARBA" id="ARBA00022723"/>
    </source>
</evidence>
<accession>A0A6N7IWP4</accession>
<evidence type="ECO:0000313" key="8">
    <source>
        <dbReference type="Proteomes" id="UP000460257"/>
    </source>
</evidence>
<dbReference type="NCBIfam" id="TIGR00332">
    <property type="entry name" value="neela_ferrous"/>
    <property type="match status" value="1"/>
</dbReference>
<keyword evidence="5" id="KW-0408">Iron</keyword>
<dbReference type="PANTHER" id="PTHR36541:SF1">
    <property type="entry name" value="SUPEROXIDE REDUCTASE-RELATED"/>
    <property type="match status" value="1"/>
</dbReference>
<evidence type="ECO:0000256" key="4">
    <source>
        <dbReference type="ARBA" id="ARBA00022982"/>
    </source>
</evidence>
<reference evidence="7" key="1">
    <citation type="journal article" date="2020" name="Appl. Environ. Microbiol.">
        <title>Medium-Chain Fatty Acid Synthesis by 'Candidatus Weimeria bifida' gen. nov., sp. nov., and 'Candidatus Pseudoramibacter fermentans' sp. nov.</title>
        <authorList>
            <person name="Scarborough M.J."/>
            <person name="Myers K.S."/>
            <person name="Donohue T.J."/>
            <person name="Noguera D.R."/>
        </authorList>
    </citation>
    <scope>NUCLEOTIDE SEQUENCE</scope>
    <source>
        <strain evidence="7">LCO1.1</strain>
    </source>
</reference>
<evidence type="ECO:0000313" key="7">
    <source>
        <dbReference type="EMBL" id="MQN00724.1"/>
    </source>
</evidence>
<keyword evidence="2" id="KW-0813">Transport</keyword>
<gene>
    <name evidence="7" type="ORF">FRC54_01850</name>
</gene>
<dbReference type="Gene3D" id="2.60.40.730">
    <property type="entry name" value="SOR catalytic domain"/>
    <property type="match status" value="1"/>
</dbReference>
<name>A0A6N7IWP4_9FIRM</name>
<evidence type="ECO:0000256" key="5">
    <source>
        <dbReference type="ARBA" id="ARBA00023004"/>
    </source>
</evidence>
<dbReference type="SUPFAM" id="SSF57802">
    <property type="entry name" value="Rubredoxin-like"/>
    <property type="match status" value="1"/>
</dbReference>
<dbReference type="InterPro" id="IPR051233">
    <property type="entry name" value="Desulfoferrodoxin_SOR"/>
</dbReference>
<keyword evidence="4" id="KW-0249">Electron transport</keyword>
<dbReference type="GO" id="GO:0005506">
    <property type="term" value="F:iron ion binding"/>
    <property type="evidence" value="ECO:0007669"/>
    <property type="project" value="InterPro"/>
</dbReference>
<dbReference type="GO" id="GO:0016491">
    <property type="term" value="F:oxidoreductase activity"/>
    <property type="evidence" value="ECO:0007669"/>
    <property type="project" value="InterPro"/>
</dbReference>
<evidence type="ECO:0000259" key="6">
    <source>
        <dbReference type="Pfam" id="PF01880"/>
    </source>
</evidence>